<feature type="domain" description="PIN" evidence="1">
    <location>
        <begin position="3"/>
        <end position="120"/>
    </location>
</feature>
<dbReference type="EMBL" id="JAENIM010000047">
    <property type="protein sequence ID" value="MBK1792807.1"/>
    <property type="molecule type" value="Genomic_DNA"/>
</dbReference>
<dbReference type="Pfam" id="PF01850">
    <property type="entry name" value="PIN"/>
    <property type="match status" value="1"/>
</dbReference>
<accession>A0A8J7MGU9</accession>
<gene>
    <name evidence="2" type="ORF">JIN82_16705</name>
</gene>
<protein>
    <submittedName>
        <fullName evidence="2">Type II toxin-antitoxin system VapC family toxin</fullName>
    </submittedName>
</protein>
<dbReference type="AlphaFoldDB" id="A0A8J7MGU9"/>
<dbReference type="InterPro" id="IPR002716">
    <property type="entry name" value="PIN_dom"/>
</dbReference>
<evidence type="ECO:0000313" key="3">
    <source>
        <dbReference type="Proteomes" id="UP000624703"/>
    </source>
</evidence>
<dbReference type="PANTHER" id="PTHR36173:SF2">
    <property type="entry name" value="RIBONUCLEASE VAPC16"/>
    <property type="match status" value="1"/>
</dbReference>
<dbReference type="InterPro" id="IPR041705">
    <property type="entry name" value="PIN_Sll0205"/>
</dbReference>
<dbReference type="RefSeq" id="WP_200312814.1">
    <property type="nucleotide sequence ID" value="NZ_JAENIM010000047.1"/>
</dbReference>
<comment type="caution">
    <text evidence="2">The sequence shown here is derived from an EMBL/GenBank/DDBJ whole genome shotgun (WGS) entry which is preliminary data.</text>
</comment>
<dbReference type="CDD" id="cd09872">
    <property type="entry name" value="PIN_Sll0205-like"/>
    <property type="match status" value="1"/>
</dbReference>
<evidence type="ECO:0000259" key="1">
    <source>
        <dbReference type="Pfam" id="PF01850"/>
    </source>
</evidence>
<keyword evidence="3" id="KW-1185">Reference proteome</keyword>
<proteinExistence type="predicted"/>
<dbReference type="Proteomes" id="UP000624703">
    <property type="component" value="Unassembled WGS sequence"/>
</dbReference>
<evidence type="ECO:0000313" key="2">
    <source>
        <dbReference type="EMBL" id="MBK1792807.1"/>
    </source>
</evidence>
<dbReference type="SUPFAM" id="SSF88723">
    <property type="entry name" value="PIN domain-like"/>
    <property type="match status" value="1"/>
</dbReference>
<dbReference type="InterPro" id="IPR052919">
    <property type="entry name" value="TA_system_RNase"/>
</dbReference>
<dbReference type="Gene3D" id="3.40.50.1010">
    <property type="entry name" value="5'-nuclease"/>
    <property type="match status" value="1"/>
</dbReference>
<organism evidence="2 3">
    <name type="scientific">Persicirhabdus sediminis</name>
    <dbReference type="NCBI Taxonomy" id="454144"/>
    <lineage>
        <taxon>Bacteria</taxon>
        <taxon>Pseudomonadati</taxon>
        <taxon>Verrucomicrobiota</taxon>
        <taxon>Verrucomicrobiia</taxon>
        <taxon>Verrucomicrobiales</taxon>
        <taxon>Verrucomicrobiaceae</taxon>
        <taxon>Persicirhabdus</taxon>
    </lineage>
</organism>
<reference evidence="2" key="1">
    <citation type="submission" date="2021-01" db="EMBL/GenBank/DDBJ databases">
        <title>Modified the classification status of verrucomicrobia.</title>
        <authorList>
            <person name="Feng X."/>
        </authorList>
    </citation>
    <scope>NUCLEOTIDE SEQUENCE</scope>
    <source>
        <strain evidence="2">_KCTC 22039</strain>
    </source>
</reference>
<dbReference type="PANTHER" id="PTHR36173">
    <property type="entry name" value="RIBONUCLEASE VAPC16-RELATED"/>
    <property type="match status" value="1"/>
</dbReference>
<sequence>MDYLLDTNALVFFLQDSPRLHNELAEMIERDEAVNYVSLASLWEISLKFSLGKLQVDYGDHPDLPGLLSSLGFEILPISWPAMRRASSLPRLHGDPFDRLLVAECQLRQLPIISADSKLDGYGIERLWR</sequence>
<name>A0A8J7MGU9_9BACT</name>
<dbReference type="InterPro" id="IPR029060">
    <property type="entry name" value="PIN-like_dom_sf"/>
</dbReference>